<organism evidence="1 2">
    <name type="scientific">Xanthomonas citri pv. citri</name>
    <dbReference type="NCBI Taxonomy" id="611301"/>
    <lineage>
        <taxon>Bacteria</taxon>
        <taxon>Pseudomonadati</taxon>
        <taxon>Pseudomonadota</taxon>
        <taxon>Gammaproteobacteria</taxon>
        <taxon>Lysobacterales</taxon>
        <taxon>Lysobacteraceae</taxon>
        <taxon>Xanthomonas</taxon>
    </lineage>
</organism>
<dbReference type="Gene3D" id="1.20.1260.10">
    <property type="match status" value="1"/>
</dbReference>
<dbReference type="AlphaFoldDB" id="A0A8I0L2R8"/>
<proteinExistence type="predicted"/>
<dbReference type="EMBL" id="JAABFR010001127">
    <property type="protein sequence ID" value="MBD4337180.1"/>
    <property type="molecule type" value="Genomic_DNA"/>
</dbReference>
<dbReference type="Proteomes" id="UP000653002">
    <property type="component" value="Unassembled WGS sequence"/>
</dbReference>
<reference evidence="1" key="1">
    <citation type="submission" date="2020-01" db="EMBL/GenBank/DDBJ databases">
        <authorList>
            <person name="Richard D."/>
        </authorList>
    </citation>
    <scope>NUCLEOTIDE SEQUENCE</scope>
    <source>
        <strain evidence="1">JP541</strain>
    </source>
</reference>
<gene>
    <name evidence="1" type="ORF">GUH15_14155</name>
</gene>
<evidence type="ECO:0000313" key="1">
    <source>
        <dbReference type="EMBL" id="MBD4337180.1"/>
    </source>
</evidence>
<comment type="caution">
    <text evidence="1">The sequence shown here is derived from an EMBL/GenBank/DDBJ whole genome shotgun (WGS) entry which is preliminary data.</text>
</comment>
<dbReference type="InterPro" id="IPR012347">
    <property type="entry name" value="Ferritin-like"/>
</dbReference>
<dbReference type="InterPro" id="IPR009078">
    <property type="entry name" value="Ferritin-like_SF"/>
</dbReference>
<accession>A0A8I0L2R8</accession>
<sequence length="105" mass="12103">MDTDIPGNNQLTVHPVIDLGTSAESALRLSLQAEKETLEEYYKVFDSLNKKEEYIKRSDYIPVAHLIQKFIADEEYHITLLKKALKEYEDSDDEPKKCKSVTVII</sequence>
<dbReference type="SUPFAM" id="SSF47240">
    <property type="entry name" value="Ferritin-like"/>
    <property type="match status" value="1"/>
</dbReference>
<evidence type="ECO:0000313" key="2">
    <source>
        <dbReference type="Proteomes" id="UP000653002"/>
    </source>
</evidence>
<name>A0A8I0L2R8_XANCI</name>
<protein>
    <submittedName>
        <fullName evidence="1">Uncharacterized protein</fullName>
    </submittedName>
</protein>